<evidence type="ECO:0000256" key="2">
    <source>
        <dbReference type="SAM" id="Phobius"/>
    </source>
</evidence>
<keyword evidence="2" id="KW-0472">Membrane</keyword>
<dbReference type="EMBL" id="BMLM01000001">
    <property type="protein sequence ID" value="GGN82350.1"/>
    <property type="molecule type" value="Genomic_DNA"/>
</dbReference>
<keyword evidence="2" id="KW-1133">Transmembrane helix</keyword>
<dbReference type="Proteomes" id="UP000626982">
    <property type="component" value="Unassembled WGS sequence"/>
</dbReference>
<evidence type="ECO:0000313" key="3">
    <source>
        <dbReference type="EMBL" id="GGN82350.1"/>
    </source>
</evidence>
<organism evidence="3 4">
    <name type="scientific">Agrococcus terreus</name>
    <dbReference type="NCBI Taxonomy" id="574649"/>
    <lineage>
        <taxon>Bacteria</taxon>
        <taxon>Bacillati</taxon>
        <taxon>Actinomycetota</taxon>
        <taxon>Actinomycetes</taxon>
        <taxon>Micrococcales</taxon>
        <taxon>Microbacteriaceae</taxon>
        <taxon>Agrococcus</taxon>
    </lineage>
</organism>
<name>A0ABQ2KHS3_9MICO</name>
<feature type="transmembrane region" description="Helical" evidence="2">
    <location>
        <begin position="7"/>
        <end position="32"/>
    </location>
</feature>
<reference evidence="4" key="1">
    <citation type="journal article" date="2019" name="Int. J. Syst. Evol. Microbiol.">
        <title>The Global Catalogue of Microorganisms (GCM) 10K type strain sequencing project: providing services to taxonomists for standard genome sequencing and annotation.</title>
        <authorList>
            <consortium name="The Broad Institute Genomics Platform"/>
            <consortium name="The Broad Institute Genome Sequencing Center for Infectious Disease"/>
            <person name="Wu L."/>
            <person name="Ma J."/>
        </authorList>
    </citation>
    <scope>NUCLEOTIDE SEQUENCE [LARGE SCALE GENOMIC DNA]</scope>
    <source>
        <strain evidence="4">CGMCC 1.6960</strain>
    </source>
</reference>
<gene>
    <name evidence="3" type="ORF">GCM10010968_12060</name>
</gene>
<feature type="transmembrane region" description="Helical" evidence="2">
    <location>
        <begin position="44"/>
        <end position="65"/>
    </location>
</feature>
<comment type="caution">
    <text evidence="3">The sequence shown here is derived from an EMBL/GenBank/DDBJ whole genome shotgun (WGS) entry which is preliminary data.</text>
</comment>
<dbReference type="RefSeq" id="WP_188717081.1">
    <property type="nucleotide sequence ID" value="NZ_BAABBD010000002.1"/>
</dbReference>
<sequence>MKQLRGWLGSIFVPLLAVLSLLVVAGSVYLDIRHGLRLPGEYPVLYDLAIAFLMGVFFQYLVVYLPQQRRTRQTIEAHRGRLRMVANTGPDLLRELEFVAQCPPRELTDEHLRRVLTATNENRQVQALVRDRLNIAHQQYRSLLPFLFSLPHDVVVALERVEQSQLNVFFRHRFDAQGDPVLQDRISPLRERREVLKTDEDGGHYFERKTLVDFFELFQEFRDACAQLETAIQPHLDKPSRYRAYERVTLLNYARLESPGEPHDYPEEAFSVEWAGDPPPLPPHMEVQFKRSPPERRPD</sequence>
<keyword evidence="2" id="KW-0812">Transmembrane</keyword>
<protein>
    <submittedName>
        <fullName evidence="3">Uncharacterized protein</fullName>
    </submittedName>
</protein>
<evidence type="ECO:0000313" key="4">
    <source>
        <dbReference type="Proteomes" id="UP000626982"/>
    </source>
</evidence>
<proteinExistence type="predicted"/>
<feature type="compositionally biased region" description="Basic and acidic residues" evidence="1">
    <location>
        <begin position="287"/>
        <end position="299"/>
    </location>
</feature>
<keyword evidence="4" id="KW-1185">Reference proteome</keyword>
<accession>A0ABQ2KHS3</accession>
<feature type="region of interest" description="Disordered" evidence="1">
    <location>
        <begin position="258"/>
        <end position="299"/>
    </location>
</feature>
<evidence type="ECO:0000256" key="1">
    <source>
        <dbReference type="SAM" id="MobiDB-lite"/>
    </source>
</evidence>